<dbReference type="Pfam" id="PF04307">
    <property type="entry name" value="YdjM"/>
    <property type="match status" value="1"/>
</dbReference>
<keyword evidence="1" id="KW-0472">Membrane</keyword>
<sequence length="193" mass="20370">MLGKTHIAFALGLGALGAVGFSALTQTSLSAKDLGVFYGAITLGALLPDIDEPNSTIGKKTIGISNVIKAIFGHRGLTHSLSFLIIVGILLLLASAFGAEFLKGIPLVSGFVKDLDEAVLEIFVFGVLLGCVFHLMGDMLTPSGVPLFLPFSAKSVHLTPAFLRFKTGGIWDYVIGAFSLFVFGALNYFGFQL</sequence>
<name>A0A2N3PHM8_9HELI</name>
<dbReference type="EMBL" id="MBPK01000044">
    <property type="protein sequence ID" value="PKT80070.1"/>
    <property type="molecule type" value="Genomic_DNA"/>
</dbReference>
<dbReference type="Proteomes" id="UP000233350">
    <property type="component" value="Unassembled WGS sequence"/>
</dbReference>
<reference evidence="2 3" key="1">
    <citation type="submission" date="2016-07" db="EMBL/GenBank/DDBJ databases">
        <title>Detection of Helicobacter winghamensis from caecal content of red fox (Vulpes vulpes).</title>
        <authorList>
            <person name="Zanoni R.G."/>
            <person name="Florio D."/>
            <person name="Caffara M."/>
            <person name="Renzi M."/>
            <person name="Parisi A."/>
            <person name="Pasquali F."/>
            <person name="Manfreda G."/>
        </authorList>
    </citation>
    <scope>NUCLEOTIDE SEQUENCE [LARGE SCALE GENOMIC DNA]</scope>
    <source>
        <strain evidence="2 3">295_13</strain>
    </source>
</reference>
<comment type="caution">
    <text evidence="2">The sequence shown here is derived from an EMBL/GenBank/DDBJ whole genome shotgun (WGS) entry which is preliminary data.</text>
</comment>
<dbReference type="InterPro" id="IPR007404">
    <property type="entry name" value="YdjM-like"/>
</dbReference>
<dbReference type="AlphaFoldDB" id="A0A2N3PHM8"/>
<dbReference type="GeneID" id="78825853"/>
<accession>A0A2N3PHM8</accession>
<evidence type="ECO:0000256" key="1">
    <source>
        <dbReference type="SAM" id="Phobius"/>
    </source>
</evidence>
<protein>
    <submittedName>
        <fullName evidence="2">TcpI</fullName>
    </submittedName>
</protein>
<keyword evidence="1" id="KW-0812">Transmembrane</keyword>
<evidence type="ECO:0000313" key="2">
    <source>
        <dbReference type="EMBL" id="PKT80070.1"/>
    </source>
</evidence>
<feature type="transmembrane region" description="Helical" evidence="1">
    <location>
        <begin position="170"/>
        <end position="191"/>
    </location>
</feature>
<dbReference type="STRING" id="556267.HWAG_00297"/>
<organism evidence="2 3">
    <name type="scientific">Helicobacter winghamensis</name>
    <dbReference type="NCBI Taxonomy" id="157268"/>
    <lineage>
        <taxon>Bacteria</taxon>
        <taxon>Pseudomonadati</taxon>
        <taxon>Campylobacterota</taxon>
        <taxon>Epsilonproteobacteria</taxon>
        <taxon>Campylobacterales</taxon>
        <taxon>Helicobacteraceae</taxon>
        <taxon>Helicobacter</taxon>
    </lineage>
</organism>
<gene>
    <name evidence="2" type="ORF">BCM31_00020</name>
</gene>
<dbReference type="PANTHER" id="PTHR35531">
    <property type="entry name" value="INNER MEMBRANE PROTEIN YBCI-RELATED"/>
    <property type="match status" value="1"/>
</dbReference>
<feature type="transmembrane region" description="Helical" evidence="1">
    <location>
        <begin position="81"/>
        <end position="102"/>
    </location>
</feature>
<dbReference type="RefSeq" id="WP_101313206.1">
    <property type="nucleotide sequence ID" value="NZ_CALJBS010000072.1"/>
</dbReference>
<feature type="transmembrane region" description="Helical" evidence="1">
    <location>
        <begin position="6"/>
        <end position="24"/>
    </location>
</feature>
<dbReference type="PANTHER" id="PTHR35531:SF1">
    <property type="entry name" value="INNER MEMBRANE PROTEIN YBCI-RELATED"/>
    <property type="match status" value="1"/>
</dbReference>
<dbReference type="OrthoDB" id="5459053at2"/>
<keyword evidence="3" id="KW-1185">Reference proteome</keyword>
<proteinExistence type="predicted"/>
<feature type="transmembrane region" description="Helical" evidence="1">
    <location>
        <begin position="122"/>
        <end position="149"/>
    </location>
</feature>
<evidence type="ECO:0000313" key="3">
    <source>
        <dbReference type="Proteomes" id="UP000233350"/>
    </source>
</evidence>
<keyword evidence="1" id="KW-1133">Transmembrane helix</keyword>